<dbReference type="InterPro" id="IPR049906">
    <property type="entry name" value="LxmA-like_leader"/>
</dbReference>
<name>A0A316FE85_9ACTN</name>
<sequence>MEKSENLSELIEGYLVYSETDELNVAAAAEAPATTAPCAAAATASWMVSQFSGKTIAEGC</sequence>
<dbReference type="AlphaFoldDB" id="A0A316FE85"/>
<evidence type="ECO:0000313" key="2">
    <source>
        <dbReference type="Proteomes" id="UP000245697"/>
    </source>
</evidence>
<organism evidence="1 2">
    <name type="scientific">Actinoplanes xinjiangensis</name>
    <dbReference type="NCBI Taxonomy" id="512350"/>
    <lineage>
        <taxon>Bacteria</taxon>
        <taxon>Bacillati</taxon>
        <taxon>Actinomycetota</taxon>
        <taxon>Actinomycetes</taxon>
        <taxon>Micromonosporales</taxon>
        <taxon>Micromonosporaceae</taxon>
        <taxon>Actinoplanes</taxon>
    </lineage>
</organism>
<reference evidence="1 2" key="1">
    <citation type="submission" date="2018-05" db="EMBL/GenBank/DDBJ databases">
        <title>Genomic Encyclopedia of Archaeal and Bacterial Type Strains, Phase II (KMG-II): from individual species to whole genera.</title>
        <authorList>
            <person name="Goeker M."/>
        </authorList>
    </citation>
    <scope>NUCLEOTIDE SEQUENCE [LARGE SCALE GENOMIC DNA]</scope>
    <source>
        <strain evidence="1 2">DSM 45184</strain>
    </source>
</reference>
<dbReference type="RefSeq" id="WP_109595181.1">
    <property type="nucleotide sequence ID" value="NZ_BONA01000052.1"/>
</dbReference>
<dbReference type="EMBL" id="QGGR01000009">
    <property type="protein sequence ID" value="PWK46729.1"/>
    <property type="molecule type" value="Genomic_DNA"/>
</dbReference>
<comment type="caution">
    <text evidence="1">The sequence shown here is derived from an EMBL/GenBank/DDBJ whole genome shotgun (WGS) entry which is preliminary data.</text>
</comment>
<dbReference type="NCBIfam" id="NF038146">
    <property type="entry name" value="LxmA_leader"/>
    <property type="match status" value="1"/>
</dbReference>
<dbReference type="Proteomes" id="UP000245697">
    <property type="component" value="Unassembled WGS sequence"/>
</dbReference>
<keyword evidence="2" id="KW-1185">Reference proteome</keyword>
<proteinExistence type="predicted"/>
<evidence type="ECO:0000313" key="1">
    <source>
        <dbReference type="EMBL" id="PWK46729.1"/>
    </source>
</evidence>
<gene>
    <name evidence="1" type="ORF">BC793_109300</name>
</gene>
<protein>
    <submittedName>
        <fullName evidence="1">Uncharacterized protein</fullName>
    </submittedName>
</protein>
<accession>A0A316FE85</accession>